<dbReference type="AlphaFoldDB" id="A0A332KY32"/>
<accession>A0A332KY32</accession>
<organism evidence="1 2">
    <name type="scientific">Klebsiella pneumoniae</name>
    <dbReference type="NCBI Taxonomy" id="573"/>
    <lineage>
        <taxon>Bacteria</taxon>
        <taxon>Pseudomonadati</taxon>
        <taxon>Pseudomonadota</taxon>
        <taxon>Gammaproteobacteria</taxon>
        <taxon>Enterobacterales</taxon>
        <taxon>Enterobacteriaceae</taxon>
        <taxon>Klebsiella/Raoultella group</taxon>
        <taxon>Klebsiella</taxon>
        <taxon>Klebsiella pneumoniae complex</taxon>
    </lineage>
</organism>
<gene>
    <name evidence="1" type="ORF">SAMEA4364603_05435</name>
</gene>
<proteinExistence type="predicted"/>
<evidence type="ECO:0000313" key="1">
    <source>
        <dbReference type="EMBL" id="SSK65876.1"/>
    </source>
</evidence>
<reference evidence="1 2" key="1">
    <citation type="submission" date="2018-07" db="EMBL/GenBank/DDBJ databases">
        <authorList>
            <consortium name="Pathogen Informatics"/>
        </authorList>
    </citation>
    <scope>NUCLEOTIDE SEQUENCE [LARGE SCALE GENOMIC DNA]</scope>
    <source>
        <strain evidence="1 2">4300STDY6470422</strain>
    </source>
</reference>
<protein>
    <submittedName>
        <fullName evidence="1">Uncharacterized protein</fullName>
    </submittedName>
</protein>
<dbReference type="Proteomes" id="UP000252603">
    <property type="component" value="Unassembled WGS sequence"/>
</dbReference>
<name>A0A332KY32_KLEPN</name>
<sequence length="62" mass="6775">MNANGFKKFEHDSPYGRFGFRQNLPVCIQHHGSGIPSGTPSVRKTKTALLAVNGNAEERFTG</sequence>
<dbReference type="EMBL" id="UFEU01000053">
    <property type="protein sequence ID" value="SSK65876.1"/>
    <property type="molecule type" value="Genomic_DNA"/>
</dbReference>
<evidence type="ECO:0000313" key="2">
    <source>
        <dbReference type="Proteomes" id="UP000252603"/>
    </source>
</evidence>